<reference evidence="4" key="1">
    <citation type="submission" date="2013-12" db="EMBL/GenBank/DDBJ databases">
        <title>The Genome Sequence of Aphanomyces astaci APO3.</title>
        <authorList>
            <consortium name="The Broad Institute Genomics Platform"/>
            <person name="Russ C."/>
            <person name="Tyler B."/>
            <person name="van West P."/>
            <person name="Dieguez-Uribeondo J."/>
            <person name="Young S.K."/>
            <person name="Zeng Q."/>
            <person name="Gargeya S."/>
            <person name="Fitzgerald M."/>
            <person name="Abouelleil A."/>
            <person name="Alvarado L."/>
            <person name="Chapman S.B."/>
            <person name="Gainer-Dewar J."/>
            <person name="Goldberg J."/>
            <person name="Griggs A."/>
            <person name="Gujja S."/>
            <person name="Hansen M."/>
            <person name="Howarth C."/>
            <person name="Imamovic A."/>
            <person name="Ireland A."/>
            <person name="Larimer J."/>
            <person name="McCowan C."/>
            <person name="Murphy C."/>
            <person name="Pearson M."/>
            <person name="Poon T.W."/>
            <person name="Priest M."/>
            <person name="Roberts A."/>
            <person name="Saif S."/>
            <person name="Shea T."/>
            <person name="Sykes S."/>
            <person name="Wortman J."/>
            <person name="Nusbaum C."/>
            <person name="Birren B."/>
        </authorList>
    </citation>
    <scope>NUCLEOTIDE SEQUENCE [LARGE SCALE GENOMIC DNA]</scope>
    <source>
        <strain evidence="4">APO3</strain>
    </source>
</reference>
<dbReference type="Pfam" id="PF25390">
    <property type="entry name" value="WD40_RLD"/>
    <property type="match status" value="1"/>
</dbReference>
<gene>
    <name evidence="4" type="ORF">H257_01228</name>
</gene>
<feature type="repeat" description="RCC1" evidence="2">
    <location>
        <begin position="12"/>
        <end position="80"/>
    </location>
</feature>
<evidence type="ECO:0000256" key="1">
    <source>
        <dbReference type="ARBA" id="ARBA00022737"/>
    </source>
</evidence>
<dbReference type="PROSITE" id="PS50012">
    <property type="entry name" value="RCC1_3"/>
    <property type="match status" value="5"/>
</dbReference>
<dbReference type="InterPro" id="IPR009091">
    <property type="entry name" value="RCC1/BLIP-II"/>
</dbReference>
<dbReference type="STRING" id="112090.W4H6V6"/>
<accession>W4H6V6</accession>
<dbReference type="GeneID" id="20803224"/>
<proteinExistence type="predicted"/>
<feature type="repeat" description="RCC1" evidence="2">
    <location>
        <begin position="183"/>
        <end position="234"/>
    </location>
</feature>
<dbReference type="AlphaFoldDB" id="W4H6V6"/>
<name>W4H6V6_APHAT</name>
<feature type="domain" description="RCC1-like" evidence="3">
    <location>
        <begin position="183"/>
        <end position="419"/>
    </location>
</feature>
<dbReference type="PANTHER" id="PTHR22872">
    <property type="entry name" value="BTK-BINDING PROTEIN-RELATED"/>
    <property type="match status" value="1"/>
</dbReference>
<protein>
    <recommendedName>
        <fullName evidence="3">RCC1-like domain-containing protein</fullName>
    </recommendedName>
</protein>
<dbReference type="PRINTS" id="PR00633">
    <property type="entry name" value="RCCNDNSATION"/>
</dbReference>
<organism evidence="4">
    <name type="scientific">Aphanomyces astaci</name>
    <name type="common">Crayfish plague agent</name>
    <dbReference type="NCBI Taxonomy" id="112090"/>
    <lineage>
        <taxon>Eukaryota</taxon>
        <taxon>Sar</taxon>
        <taxon>Stramenopiles</taxon>
        <taxon>Oomycota</taxon>
        <taxon>Saprolegniomycetes</taxon>
        <taxon>Saprolegniales</taxon>
        <taxon>Verrucalvaceae</taxon>
        <taxon>Aphanomyces</taxon>
    </lineage>
</organism>
<dbReference type="InterPro" id="IPR058923">
    <property type="entry name" value="RCC1-like_dom"/>
</dbReference>
<feature type="repeat" description="RCC1" evidence="2">
    <location>
        <begin position="350"/>
        <end position="401"/>
    </location>
</feature>
<dbReference type="SUPFAM" id="SSF50985">
    <property type="entry name" value="RCC1/BLIP-II"/>
    <property type="match status" value="1"/>
</dbReference>
<dbReference type="OrthoDB" id="8068875at2759"/>
<dbReference type="InterPro" id="IPR051625">
    <property type="entry name" value="Signaling_Regulatory_Domain"/>
</dbReference>
<feature type="repeat" description="RCC1" evidence="2">
    <location>
        <begin position="235"/>
        <end position="286"/>
    </location>
</feature>
<evidence type="ECO:0000259" key="3">
    <source>
        <dbReference type="Pfam" id="PF25390"/>
    </source>
</evidence>
<dbReference type="Gene3D" id="2.130.10.30">
    <property type="entry name" value="Regulator of chromosome condensation 1/beta-lactamase-inhibitor protein II"/>
    <property type="match status" value="2"/>
</dbReference>
<dbReference type="RefSeq" id="XP_009822623.1">
    <property type="nucleotide sequence ID" value="XM_009824321.1"/>
</dbReference>
<evidence type="ECO:0000256" key="2">
    <source>
        <dbReference type="PROSITE-ProRule" id="PRU00235"/>
    </source>
</evidence>
<dbReference type="VEuPathDB" id="FungiDB:H257_01228"/>
<feature type="repeat" description="RCC1" evidence="2">
    <location>
        <begin position="290"/>
        <end position="341"/>
    </location>
</feature>
<dbReference type="InterPro" id="IPR000408">
    <property type="entry name" value="Reg_chr_condens"/>
</dbReference>
<evidence type="ECO:0000313" key="4">
    <source>
        <dbReference type="EMBL" id="ETV87760.1"/>
    </source>
</evidence>
<dbReference type="EMBL" id="KI913115">
    <property type="protein sequence ID" value="ETV87760.1"/>
    <property type="molecule type" value="Genomic_DNA"/>
</dbReference>
<keyword evidence="1" id="KW-0677">Repeat</keyword>
<dbReference type="PROSITE" id="PS00626">
    <property type="entry name" value="RCC1_2"/>
    <property type="match status" value="3"/>
</dbReference>
<dbReference type="Pfam" id="PF13540">
    <property type="entry name" value="RCC1_2"/>
    <property type="match status" value="1"/>
</dbReference>
<sequence>MNAAVVGPRDEWLMYCWGDGERGPLCSRTTDAIAEPYLIPPIVENITVQDASKRRWKIEREAKFTAVASGKYHTLLLAESHQLFACGDNSYFNLSTPLEPGSDPCDNFTTTPTAVVDSFKGLGHSRILSIACSDFASFALVDKPIDDDSDSDSVFKQRPNELHIKSAKKRQKDNEPKEVNEFNHVYSWGRGERGVLGHGTTESQPVPRIIDALNYYKVTQLAAGRQHVLALTESHGVFAFGNGGHGQLGLGTTSDCLVPTHVDTLEGIHVTFVAAGDEFSAALTDTAGSRQVFMWGCGKHGVLGNGNDDDKLKPTRVQALRGTKVRKLACGGSHTLVVTEPAGAKLKGTTVVMSWGWGLYGQLGHRDNWDVATPKLVDEILHERIVSVSGGARHSLALSESGNVWVWGQGIHAHQPAVGQPKDWTSSALLFPRKVYLPNIHVVGGVAGRGRTFVWGDRATTSAKEHRQVSGIDTLSSESHCSMSSASTVLSSNSLRVLYACGSCQMGTVCVVCAARCHGGHCLTLRWTLDNCLSRDCDCHDTGKCQAMAGDRSFPGKDE</sequence>